<keyword evidence="7 11" id="KW-0675">Receptor</keyword>
<name>A0A0W8G152_9ZZZZ</name>
<dbReference type="InterPro" id="IPR012910">
    <property type="entry name" value="Plug_dom"/>
</dbReference>
<dbReference type="PROSITE" id="PS52016">
    <property type="entry name" value="TONB_DEPENDENT_REC_3"/>
    <property type="match status" value="1"/>
</dbReference>
<dbReference type="GO" id="GO:0009279">
    <property type="term" value="C:cell outer membrane"/>
    <property type="evidence" value="ECO:0007669"/>
    <property type="project" value="UniProtKB-SubCell"/>
</dbReference>
<evidence type="ECO:0000259" key="9">
    <source>
        <dbReference type="Pfam" id="PF00593"/>
    </source>
</evidence>
<feature type="domain" description="TonB-dependent receptor-like beta-barrel" evidence="9">
    <location>
        <begin position="200"/>
        <end position="618"/>
    </location>
</feature>
<evidence type="ECO:0000256" key="3">
    <source>
        <dbReference type="ARBA" id="ARBA00022692"/>
    </source>
</evidence>
<dbReference type="InterPro" id="IPR039426">
    <property type="entry name" value="TonB-dep_rcpt-like"/>
</dbReference>
<evidence type="ECO:0000259" key="10">
    <source>
        <dbReference type="Pfam" id="PF07715"/>
    </source>
</evidence>
<accession>A0A0W8G152</accession>
<evidence type="ECO:0000313" key="11">
    <source>
        <dbReference type="EMBL" id="KUG26817.1"/>
    </source>
</evidence>
<evidence type="ECO:0000256" key="2">
    <source>
        <dbReference type="ARBA" id="ARBA00022448"/>
    </source>
</evidence>
<evidence type="ECO:0000256" key="6">
    <source>
        <dbReference type="ARBA" id="ARBA00023136"/>
    </source>
</evidence>
<keyword evidence="5" id="KW-0798">TonB box</keyword>
<evidence type="ECO:0000256" key="5">
    <source>
        <dbReference type="ARBA" id="ARBA00023077"/>
    </source>
</evidence>
<protein>
    <submittedName>
        <fullName evidence="11">Tonb-dependent receptor</fullName>
    </submittedName>
</protein>
<comment type="subcellular location">
    <subcellularLocation>
        <location evidence="1">Cell outer membrane</location>
        <topology evidence="1">Multi-pass membrane protein</topology>
    </subcellularLocation>
</comment>
<evidence type="ECO:0000256" key="8">
    <source>
        <dbReference type="ARBA" id="ARBA00023237"/>
    </source>
</evidence>
<dbReference type="GO" id="GO:0044718">
    <property type="term" value="P:siderophore transmembrane transport"/>
    <property type="evidence" value="ECO:0007669"/>
    <property type="project" value="TreeGrafter"/>
</dbReference>
<sequence length="644" mass="72786">MKTILLLMTIICISINGQEDTLKHYNLGEVVVTSEQSGLVKSSSVFDVNLMTIENYDNKDITSPLKYFAGLHITTTSKNESKIYMRGYDQRQVAVFLDGVPIYEPYSGMIDLSNLPVSSIEKITVSKGMPSLAYGANSMGGTINFVTKSSQEQKMSLNIESGSSHNLAIGTSGGIGNFYYNIHAGYTKSSGYEIPSTNENYRNENGGIRDNSQYENLGGMIKLGVNNLYNFSIAYSLMIIDNQKGVPTDVYTKNPRYWRYTEWKKTTNNLMFSRTFGNTVRIKGNLFYDTYKNVLDSHDDATFTTQTMRYAFRSTYDDHSIGLNLISDFDVLKLGITRLSFAWKKDVHKEEGNFNEGFSSYEASVMSTGIEQDINLSKRIFAVVGLGYDLLTPIYANEGELRENSSSLNGFMGISYRATEDLSIHINGSKKSRFPTLKEFYSQTAGRDLANPNLEIEKSINSELGFVYQHTSEIMINGSLFYNSIDDLINLVFLEGGLRQYQNIGKAEMKGAEIAFRYIGKNISVNLAYTYLDAKNVSENRESDILEYRPEHVLSLTADYGFTFGTTIRGELVYTANKYGVDSDKREFVKMENVMTTNIRISQQLFENYLVYLRANNIFNTYYESEYGFPQAGRELFIGLRMSL</sequence>
<evidence type="ECO:0000256" key="4">
    <source>
        <dbReference type="ARBA" id="ARBA00022729"/>
    </source>
</evidence>
<keyword evidence="2" id="KW-0813">Transport</keyword>
<dbReference type="InterPro" id="IPR037066">
    <property type="entry name" value="Plug_dom_sf"/>
</dbReference>
<dbReference type="SUPFAM" id="SSF56935">
    <property type="entry name" value="Porins"/>
    <property type="match status" value="1"/>
</dbReference>
<dbReference type="Gene3D" id="2.170.130.10">
    <property type="entry name" value="TonB-dependent receptor, plug domain"/>
    <property type="match status" value="1"/>
</dbReference>
<keyword evidence="4" id="KW-0732">Signal</keyword>
<keyword evidence="8" id="KW-0998">Cell outer membrane</keyword>
<comment type="caution">
    <text evidence="11">The sequence shown here is derived from an EMBL/GenBank/DDBJ whole genome shotgun (WGS) entry which is preliminary data.</text>
</comment>
<dbReference type="InterPro" id="IPR036942">
    <property type="entry name" value="Beta-barrel_TonB_sf"/>
</dbReference>
<proteinExistence type="predicted"/>
<dbReference type="PANTHER" id="PTHR30069:SF29">
    <property type="entry name" value="HEMOGLOBIN AND HEMOGLOBIN-HAPTOGLOBIN-BINDING PROTEIN 1-RELATED"/>
    <property type="match status" value="1"/>
</dbReference>
<keyword evidence="3" id="KW-0812">Transmembrane</keyword>
<evidence type="ECO:0000256" key="1">
    <source>
        <dbReference type="ARBA" id="ARBA00004571"/>
    </source>
</evidence>
<dbReference type="Pfam" id="PF00593">
    <property type="entry name" value="TonB_dep_Rec_b-barrel"/>
    <property type="match status" value="1"/>
</dbReference>
<gene>
    <name evidence="11" type="ORF">ASZ90_003333</name>
</gene>
<dbReference type="Gene3D" id="2.40.170.20">
    <property type="entry name" value="TonB-dependent receptor, beta-barrel domain"/>
    <property type="match status" value="1"/>
</dbReference>
<organism evidence="11">
    <name type="scientific">hydrocarbon metagenome</name>
    <dbReference type="NCBI Taxonomy" id="938273"/>
    <lineage>
        <taxon>unclassified sequences</taxon>
        <taxon>metagenomes</taxon>
        <taxon>ecological metagenomes</taxon>
    </lineage>
</organism>
<dbReference type="PANTHER" id="PTHR30069">
    <property type="entry name" value="TONB-DEPENDENT OUTER MEMBRANE RECEPTOR"/>
    <property type="match status" value="1"/>
</dbReference>
<dbReference type="EMBL" id="LNQE01000400">
    <property type="protein sequence ID" value="KUG26817.1"/>
    <property type="molecule type" value="Genomic_DNA"/>
</dbReference>
<dbReference type="Pfam" id="PF07715">
    <property type="entry name" value="Plug"/>
    <property type="match status" value="1"/>
</dbReference>
<evidence type="ECO:0000256" key="7">
    <source>
        <dbReference type="ARBA" id="ARBA00023170"/>
    </source>
</evidence>
<reference evidence="11" key="1">
    <citation type="journal article" date="2015" name="Proc. Natl. Acad. Sci. U.S.A.">
        <title>Networks of energetic and metabolic interactions define dynamics in microbial communities.</title>
        <authorList>
            <person name="Embree M."/>
            <person name="Liu J.K."/>
            <person name="Al-Bassam M.M."/>
            <person name="Zengler K."/>
        </authorList>
    </citation>
    <scope>NUCLEOTIDE SEQUENCE</scope>
</reference>
<keyword evidence="6" id="KW-0472">Membrane</keyword>
<dbReference type="AlphaFoldDB" id="A0A0W8G152"/>
<feature type="domain" description="TonB-dependent receptor plug" evidence="10">
    <location>
        <begin position="44"/>
        <end position="142"/>
    </location>
</feature>
<dbReference type="GO" id="GO:0015344">
    <property type="term" value="F:siderophore uptake transmembrane transporter activity"/>
    <property type="evidence" value="ECO:0007669"/>
    <property type="project" value="TreeGrafter"/>
</dbReference>
<dbReference type="InterPro" id="IPR000531">
    <property type="entry name" value="Beta-barrel_TonB"/>
</dbReference>